<evidence type="ECO:0000256" key="7">
    <source>
        <dbReference type="ARBA" id="ARBA00056497"/>
    </source>
</evidence>
<feature type="binding site" evidence="8 11">
    <location>
        <position position="117"/>
    </location>
    <ligand>
        <name>Mg(2+)</name>
        <dbReference type="ChEBI" id="CHEBI:18420"/>
    </ligand>
</feature>
<keyword evidence="15" id="KW-1185">Reference proteome</keyword>
<dbReference type="Gene3D" id="3.20.20.60">
    <property type="entry name" value="Phosphoenolpyruvate-binding domains"/>
    <property type="match status" value="1"/>
</dbReference>
<evidence type="ECO:0000256" key="11">
    <source>
        <dbReference type="PIRSR" id="PIRSR000388-3"/>
    </source>
</evidence>
<evidence type="ECO:0000256" key="10">
    <source>
        <dbReference type="PIRSR" id="PIRSR000388-2"/>
    </source>
</evidence>
<evidence type="ECO:0000313" key="14">
    <source>
        <dbReference type="Proteomes" id="UP000051276"/>
    </source>
</evidence>
<dbReference type="STRING" id="54398.Ga0074115_11940"/>
<name>A0A0T5YYA5_9GAMM</name>
<keyword evidence="4 8" id="KW-0566">Pantothenate biosynthesis</keyword>
<dbReference type="GO" id="GO:0008168">
    <property type="term" value="F:methyltransferase activity"/>
    <property type="evidence" value="ECO:0007669"/>
    <property type="project" value="UniProtKB-KW"/>
</dbReference>
<evidence type="ECO:0000256" key="2">
    <source>
        <dbReference type="ARBA" id="ARBA00008676"/>
    </source>
</evidence>
<dbReference type="UniPathway" id="UPA00028">
    <property type="reaction ID" value="UER00003"/>
</dbReference>
<dbReference type="InterPro" id="IPR015813">
    <property type="entry name" value="Pyrv/PenolPyrv_kinase-like_dom"/>
</dbReference>
<accession>A0A0T5YYA5</accession>
<gene>
    <name evidence="8" type="primary">panB</name>
    <name evidence="12" type="ORF">Ga0074115_11940</name>
    <name evidence="13" type="ORF">Ga0076813_13076</name>
</gene>
<dbReference type="EMBL" id="LMXI01000387">
    <property type="protein sequence ID" value="KRT58237.1"/>
    <property type="molecule type" value="Genomic_DNA"/>
</dbReference>
<dbReference type="CDD" id="cd06557">
    <property type="entry name" value="KPHMT-like"/>
    <property type="match status" value="1"/>
</dbReference>
<evidence type="ECO:0000256" key="1">
    <source>
        <dbReference type="ARBA" id="ARBA00005033"/>
    </source>
</evidence>
<keyword evidence="5 8" id="KW-0808">Transferase</keyword>
<evidence type="ECO:0000256" key="6">
    <source>
        <dbReference type="ARBA" id="ARBA00022723"/>
    </source>
</evidence>
<dbReference type="SUPFAM" id="SSF51621">
    <property type="entry name" value="Phosphoenolpyruvate/pyruvate domain"/>
    <property type="match status" value="1"/>
</dbReference>
<comment type="similarity">
    <text evidence="2 8">Belongs to the PanB family.</text>
</comment>
<dbReference type="Proteomes" id="UP000051634">
    <property type="component" value="Unassembled WGS sequence"/>
</dbReference>
<keyword evidence="12" id="KW-0489">Methyltransferase</keyword>
<sequence>MSSNKITVTRLREMKRDGRKISCLTCYDASFARLMEQAGIELLLVGDSLGMVVQGQSTTLPVSLDEMVYHARNVARACHNPLLIVDLPFMSYASPEQALRSAARLMQEGGAQMVKLEGGGPVLESVRRMTEQGIPVCAHLGLLPQSVHKLGGYRVQGRDDVAAARILKEAYELQEAGADLLVLECVPASLGAEVSATLEIPVIGIGAGSSCDGQVLVVYDMLGMNPNPASFVRDFLGGAGSIEGAFQAYVAAVRDGGFPTLEQAF</sequence>
<evidence type="ECO:0000313" key="12">
    <source>
        <dbReference type="EMBL" id="KRT55503.1"/>
    </source>
</evidence>
<dbReference type="NCBIfam" id="NF001452">
    <property type="entry name" value="PRK00311.1"/>
    <property type="match status" value="1"/>
</dbReference>
<organism evidence="12 15">
    <name type="scientific">endosymbiont of Ridgeia piscesae</name>
    <dbReference type="NCBI Taxonomy" id="54398"/>
    <lineage>
        <taxon>Bacteria</taxon>
        <taxon>Pseudomonadati</taxon>
        <taxon>Pseudomonadota</taxon>
        <taxon>Gammaproteobacteria</taxon>
        <taxon>sulfur-oxidizing symbionts</taxon>
    </lineage>
</organism>
<dbReference type="GO" id="GO:0015940">
    <property type="term" value="P:pantothenate biosynthetic process"/>
    <property type="evidence" value="ECO:0007669"/>
    <property type="project" value="UniProtKB-UniRule"/>
</dbReference>
<dbReference type="GO" id="GO:0032259">
    <property type="term" value="P:methylation"/>
    <property type="evidence" value="ECO:0007669"/>
    <property type="project" value="UniProtKB-KW"/>
</dbReference>
<feature type="binding site" evidence="8 10">
    <location>
        <position position="115"/>
    </location>
    <ligand>
        <name>3-methyl-2-oxobutanoate</name>
        <dbReference type="ChEBI" id="CHEBI:11851"/>
    </ligand>
</feature>
<dbReference type="EMBL" id="LDXT01000078">
    <property type="protein sequence ID" value="KRT55503.1"/>
    <property type="molecule type" value="Genomic_DNA"/>
</dbReference>
<evidence type="ECO:0000313" key="15">
    <source>
        <dbReference type="Proteomes" id="UP000051634"/>
    </source>
</evidence>
<evidence type="ECO:0000256" key="3">
    <source>
        <dbReference type="ARBA" id="ARBA00011424"/>
    </source>
</evidence>
<dbReference type="Proteomes" id="UP000051276">
    <property type="component" value="Unassembled WGS sequence"/>
</dbReference>
<dbReference type="HAMAP" id="MF_00156">
    <property type="entry name" value="PanB"/>
    <property type="match status" value="1"/>
</dbReference>
<comment type="subcellular location">
    <subcellularLocation>
        <location evidence="8">Cytoplasm</location>
    </subcellularLocation>
</comment>
<dbReference type="InterPro" id="IPR003700">
    <property type="entry name" value="Pantoate_hydroxy_MeTrfase"/>
</dbReference>
<evidence type="ECO:0000256" key="9">
    <source>
        <dbReference type="PIRSR" id="PIRSR000388-1"/>
    </source>
</evidence>
<dbReference type="RefSeq" id="WP_057955890.1">
    <property type="nucleotide sequence ID" value="NZ_KQ556897.1"/>
</dbReference>
<dbReference type="PANTHER" id="PTHR20881">
    <property type="entry name" value="3-METHYL-2-OXOBUTANOATE HYDROXYMETHYLTRANSFERASE"/>
    <property type="match status" value="1"/>
</dbReference>
<keyword evidence="8 11" id="KW-0460">Magnesium</keyword>
<dbReference type="PANTHER" id="PTHR20881:SF0">
    <property type="entry name" value="3-METHYL-2-OXOBUTANOATE HYDROXYMETHYLTRANSFERASE"/>
    <property type="match status" value="1"/>
</dbReference>
<dbReference type="GO" id="GO:0003864">
    <property type="term" value="F:3-methyl-2-oxobutanoate hydroxymethyltransferase activity"/>
    <property type="evidence" value="ECO:0007669"/>
    <property type="project" value="UniProtKB-UniRule"/>
</dbReference>
<protein>
    <recommendedName>
        <fullName evidence="8">3-methyl-2-oxobutanoate hydroxymethyltransferase</fullName>
        <ecNumber evidence="8">2.1.2.11</ecNumber>
    </recommendedName>
    <alternativeName>
        <fullName evidence="8">Ketopantoate hydroxymethyltransferase</fullName>
        <shortName evidence="8">KPHMT</shortName>
    </alternativeName>
</protein>
<evidence type="ECO:0000256" key="4">
    <source>
        <dbReference type="ARBA" id="ARBA00022655"/>
    </source>
</evidence>
<comment type="cofactor">
    <cofactor evidence="8 11">
        <name>Mg(2+)</name>
        <dbReference type="ChEBI" id="CHEBI:18420"/>
    </cofactor>
    <text evidence="8 11">Binds 1 Mg(2+) ion per subunit.</text>
</comment>
<dbReference type="NCBIfam" id="TIGR00222">
    <property type="entry name" value="panB"/>
    <property type="match status" value="1"/>
</dbReference>
<comment type="subunit">
    <text evidence="3 8">Homodecamer; pentamer of dimers.</text>
</comment>
<comment type="caution">
    <text evidence="12">The sequence shown here is derived from an EMBL/GenBank/DDBJ whole genome shotgun (WGS) entry which is preliminary data.</text>
</comment>
<comment type="catalytic activity">
    <reaction evidence="8">
        <text>(6R)-5,10-methylene-5,6,7,8-tetrahydrofolate + 3-methyl-2-oxobutanoate + H2O = 2-dehydropantoate + (6S)-5,6,7,8-tetrahydrofolate</text>
        <dbReference type="Rhea" id="RHEA:11824"/>
        <dbReference type="ChEBI" id="CHEBI:11561"/>
        <dbReference type="ChEBI" id="CHEBI:11851"/>
        <dbReference type="ChEBI" id="CHEBI:15377"/>
        <dbReference type="ChEBI" id="CHEBI:15636"/>
        <dbReference type="ChEBI" id="CHEBI:57453"/>
        <dbReference type="EC" id="2.1.2.11"/>
    </reaction>
</comment>
<feature type="binding site" evidence="8 11">
    <location>
        <position position="86"/>
    </location>
    <ligand>
        <name>Mg(2+)</name>
        <dbReference type="ChEBI" id="CHEBI:18420"/>
    </ligand>
</feature>
<dbReference type="OrthoDB" id="9781789at2"/>
<feature type="binding site" evidence="8 10">
    <location>
        <begin position="47"/>
        <end position="48"/>
    </location>
    <ligand>
        <name>3-methyl-2-oxobutanoate</name>
        <dbReference type="ChEBI" id="CHEBI:11851"/>
    </ligand>
</feature>
<reference evidence="14 15" key="1">
    <citation type="submission" date="2015-11" db="EMBL/GenBank/DDBJ databases">
        <title>The genome of Candidatus Endoriftia persephone in Ridgeia piscesae and population structure of the North Eastern Pacific vestimentiferan symbionts.</title>
        <authorList>
            <person name="Perez M."/>
            <person name="Juniper K.S."/>
        </authorList>
    </citation>
    <scope>NUCLEOTIDE SEQUENCE [LARGE SCALE GENOMIC DNA]</scope>
    <source>
        <strain evidence="13">Ind10</strain>
        <strain evidence="12">Ind11</strain>
    </source>
</reference>
<dbReference type="GO" id="GO:0000287">
    <property type="term" value="F:magnesium ion binding"/>
    <property type="evidence" value="ECO:0007669"/>
    <property type="project" value="TreeGrafter"/>
</dbReference>
<keyword evidence="6 8" id="KW-0479">Metal-binding</keyword>
<comment type="pathway">
    <text evidence="1 8">Cofactor biosynthesis; (R)-pantothenate biosynthesis; (R)-pantoate from 3-methyl-2-oxobutanoate: step 1/2.</text>
</comment>
<feature type="binding site" evidence="8 10">
    <location>
        <position position="86"/>
    </location>
    <ligand>
        <name>3-methyl-2-oxobutanoate</name>
        <dbReference type="ChEBI" id="CHEBI:11851"/>
    </ligand>
</feature>
<keyword evidence="8" id="KW-0963">Cytoplasm</keyword>
<feature type="active site" description="Proton acceptor" evidence="8 9">
    <location>
        <position position="184"/>
    </location>
</feature>
<dbReference type="FunFam" id="3.20.20.60:FF:000003">
    <property type="entry name" value="3-methyl-2-oxobutanoate hydroxymethyltransferase"/>
    <property type="match status" value="1"/>
</dbReference>
<feature type="binding site" evidence="8 11">
    <location>
        <position position="47"/>
    </location>
    <ligand>
        <name>Mg(2+)</name>
        <dbReference type="ChEBI" id="CHEBI:18420"/>
    </ligand>
</feature>
<dbReference type="Pfam" id="PF02548">
    <property type="entry name" value="Pantoate_transf"/>
    <property type="match status" value="1"/>
</dbReference>
<dbReference type="PIRSF" id="PIRSF000388">
    <property type="entry name" value="Pantoate_hydroxy_MeTrfase"/>
    <property type="match status" value="1"/>
</dbReference>
<dbReference type="PATRIC" id="fig|54398.3.peg.2193"/>
<dbReference type="InterPro" id="IPR040442">
    <property type="entry name" value="Pyrv_kinase-like_dom_sf"/>
</dbReference>
<dbReference type="EC" id="2.1.2.11" evidence="8"/>
<proteinExistence type="inferred from homology"/>
<evidence type="ECO:0000256" key="5">
    <source>
        <dbReference type="ARBA" id="ARBA00022679"/>
    </source>
</evidence>
<evidence type="ECO:0000313" key="13">
    <source>
        <dbReference type="EMBL" id="KRT58237.1"/>
    </source>
</evidence>
<evidence type="ECO:0000256" key="8">
    <source>
        <dbReference type="HAMAP-Rule" id="MF_00156"/>
    </source>
</evidence>
<dbReference type="AlphaFoldDB" id="A0A0T5YYA5"/>
<dbReference type="GO" id="GO:0005737">
    <property type="term" value="C:cytoplasm"/>
    <property type="evidence" value="ECO:0007669"/>
    <property type="project" value="UniProtKB-SubCell"/>
</dbReference>
<comment type="function">
    <text evidence="7 8">Catalyzes the reversible reaction in which hydroxymethyl group from 5,10-methylenetetrahydrofolate is transferred onto alpha-ketoisovalerate to form ketopantoate.</text>
</comment>